<keyword evidence="2 12" id="KW-0812">Transmembrane</keyword>
<keyword evidence="4" id="KW-0677">Repeat</keyword>
<feature type="chain" id="PRO_5027050411" evidence="13">
    <location>
        <begin position="21"/>
        <end position="709"/>
    </location>
</feature>
<dbReference type="InterPro" id="IPR009138">
    <property type="entry name" value="Neural_cell_adh"/>
</dbReference>
<feature type="signal peptide" evidence="13">
    <location>
        <begin position="1"/>
        <end position="20"/>
    </location>
</feature>
<dbReference type="GO" id="GO:0005886">
    <property type="term" value="C:plasma membrane"/>
    <property type="evidence" value="ECO:0007669"/>
    <property type="project" value="UniProtKB-ARBA"/>
</dbReference>
<evidence type="ECO:0000256" key="1">
    <source>
        <dbReference type="ARBA" id="ARBA00004167"/>
    </source>
</evidence>
<evidence type="ECO:0000256" key="6">
    <source>
        <dbReference type="ARBA" id="ARBA00022989"/>
    </source>
</evidence>
<dbReference type="PROSITE" id="PS50853">
    <property type="entry name" value="FN3"/>
    <property type="match status" value="2"/>
</dbReference>
<accession>A0A6J2W463</accession>
<dbReference type="SMART" id="SM00060">
    <property type="entry name" value="FN3"/>
    <property type="match status" value="2"/>
</dbReference>
<evidence type="ECO:0000256" key="5">
    <source>
        <dbReference type="ARBA" id="ARBA00022889"/>
    </source>
</evidence>
<dbReference type="Gene3D" id="2.60.40.10">
    <property type="entry name" value="Immunoglobulins"/>
    <property type="match status" value="6"/>
</dbReference>
<evidence type="ECO:0000256" key="4">
    <source>
        <dbReference type="ARBA" id="ARBA00022737"/>
    </source>
</evidence>
<dbReference type="GO" id="GO:0050808">
    <property type="term" value="P:synapse organization"/>
    <property type="evidence" value="ECO:0007669"/>
    <property type="project" value="TreeGrafter"/>
</dbReference>
<dbReference type="Pfam" id="PF13927">
    <property type="entry name" value="Ig_3"/>
    <property type="match status" value="1"/>
</dbReference>
<feature type="transmembrane region" description="Helical" evidence="12">
    <location>
        <begin position="597"/>
        <end position="618"/>
    </location>
</feature>
<dbReference type="GeneID" id="115819681"/>
<keyword evidence="7 12" id="KW-0472">Membrane</keyword>
<feature type="domain" description="Ig-like" evidence="14">
    <location>
        <begin position="302"/>
        <end position="389"/>
    </location>
</feature>
<dbReference type="InterPro" id="IPR003599">
    <property type="entry name" value="Ig_sub"/>
</dbReference>
<keyword evidence="8" id="KW-1015">Disulfide bond</keyword>
<gene>
    <name evidence="17" type="primary">ncam3</name>
</gene>
<evidence type="ECO:0000256" key="8">
    <source>
        <dbReference type="ARBA" id="ARBA00023157"/>
    </source>
</evidence>
<keyword evidence="16" id="KW-1185">Reference proteome</keyword>
<dbReference type="InterPro" id="IPR003598">
    <property type="entry name" value="Ig_sub2"/>
</dbReference>
<feature type="domain" description="Ig-like" evidence="14">
    <location>
        <begin position="128"/>
        <end position="202"/>
    </location>
</feature>
<evidence type="ECO:0000313" key="16">
    <source>
        <dbReference type="Proteomes" id="UP000504632"/>
    </source>
</evidence>
<dbReference type="GO" id="GO:0043025">
    <property type="term" value="C:neuronal cell body"/>
    <property type="evidence" value="ECO:0007669"/>
    <property type="project" value="TreeGrafter"/>
</dbReference>
<evidence type="ECO:0000256" key="11">
    <source>
        <dbReference type="SAM" id="MobiDB-lite"/>
    </source>
</evidence>
<evidence type="ECO:0000259" key="15">
    <source>
        <dbReference type="PROSITE" id="PS50853"/>
    </source>
</evidence>
<keyword evidence="5" id="KW-0130">Cell adhesion</keyword>
<feature type="region of interest" description="Disordered" evidence="11">
    <location>
        <begin position="689"/>
        <end position="709"/>
    </location>
</feature>
<dbReference type="Proteomes" id="UP000504632">
    <property type="component" value="Chromosome 8"/>
</dbReference>
<dbReference type="CDD" id="cd00096">
    <property type="entry name" value="Ig"/>
    <property type="match status" value="2"/>
</dbReference>
<dbReference type="SUPFAM" id="SSF49265">
    <property type="entry name" value="Fibronectin type III"/>
    <property type="match status" value="1"/>
</dbReference>
<evidence type="ECO:0000256" key="3">
    <source>
        <dbReference type="ARBA" id="ARBA00022729"/>
    </source>
</evidence>
<proteinExistence type="predicted"/>
<dbReference type="CDD" id="cd00063">
    <property type="entry name" value="FN3"/>
    <property type="match status" value="2"/>
</dbReference>
<dbReference type="GO" id="GO:0008046">
    <property type="term" value="F:axon guidance receptor activity"/>
    <property type="evidence" value="ECO:0007669"/>
    <property type="project" value="TreeGrafter"/>
</dbReference>
<dbReference type="InterPro" id="IPR036179">
    <property type="entry name" value="Ig-like_dom_sf"/>
</dbReference>
<dbReference type="InterPro" id="IPR013098">
    <property type="entry name" value="Ig_I-set"/>
</dbReference>
<dbReference type="InterPro" id="IPR036116">
    <property type="entry name" value="FN3_sf"/>
</dbReference>
<evidence type="ECO:0000256" key="13">
    <source>
        <dbReference type="SAM" id="SignalP"/>
    </source>
</evidence>
<dbReference type="FunFam" id="2.60.40.10:FF:000032">
    <property type="entry name" value="palladin isoform X1"/>
    <property type="match status" value="1"/>
</dbReference>
<evidence type="ECO:0000256" key="10">
    <source>
        <dbReference type="ARBA" id="ARBA00023319"/>
    </source>
</evidence>
<keyword evidence="6 12" id="KW-1133">Transmembrane helix</keyword>
<dbReference type="GO" id="GO:0007156">
    <property type="term" value="P:homophilic cell adhesion via plasma membrane adhesion molecules"/>
    <property type="evidence" value="ECO:0007669"/>
    <property type="project" value="TreeGrafter"/>
</dbReference>
<dbReference type="SUPFAM" id="SSF48726">
    <property type="entry name" value="Immunoglobulin"/>
    <property type="match status" value="4"/>
</dbReference>
<evidence type="ECO:0000256" key="7">
    <source>
        <dbReference type="ARBA" id="ARBA00023136"/>
    </source>
</evidence>
<dbReference type="Pfam" id="PF00041">
    <property type="entry name" value="fn3"/>
    <property type="match status" value="2"/>
</dbReference>
<evidence type="ECO:0000259" key="14">
    <source>
        <dbReference type="PROSITE" id="PS50835"/>
    </source>
</evidence>
<organism evidence="16 17">
    <name type="scientific">Chanos chanos</name>
    <name type="common">Milkfish</name>
    <name type="synonym">Mugil chanos</name>
    <dbReference type="NCBI Taxonomy" id="29144"/>
    <lineage>
        <taxon>Eukaryota</taxon>
        <taxon>Metazoa</taxon>
        <taxon>Chordata</taxon>
        <taxon>Craniata</taxon>
        <taxon>Vertebrata</taxon>
        <taxon>Euteleostomi</taxon>
        <taxon>Actinopterygii</taxon>
        <taxon>Neopterygii</taxon>
        <taxon>Teleostei</taxon>
        <taxon>Ostariophysi</taxon>
        <taxon>Gonorynchiformes</taxon>
        <taxon>Chanidae</taxon>
        <taxon>Chanos</taxon>
    </lineage>
</organism>
<dbReference type="SMART" id="SM00409">
    <property type="entry name" value="IG"/>
    <property type="match status" value="4"/>
</dbReference>
<dbReference type="PANTHER" id="PTHR45080:SF29">
    <property type="entry name" value="NEURAL CELL ADHESION MOLECULE 1-LIKE ISOFORM X1"/>
    <property type="match status" value="1"/>
</dbReference>
<evidence type="ECO:0000256" key="9">
    <source>
        <dbReference type="ARBA" id="ARBA00023180"/>
    </source>
</evidence>
<dbReference type="RefSeq" id="XP_030639043.1">
    <property type="nucleotide sequence ID" value="XM_030783183.1"/>
</dbReference>
<dbReference type="InterPro" id="IPR007110">
    <property type="entry name" value="Ig-like_dom"/>
</dbReference>
<name>A0A6J2W463_CHACN</name>
<evidence type="ECO:0000313" key="17">
    <source>
        <dbReference type="RefSeq" id="XP_030639043.1"/>
    </source>
</evidence>
<dbReference type="PANTHER" id="PTHR45080">
    <property type="entry name" value="CONTACTIN 5"/>
    <property type="match status" value="1"/>
</dbReference>
<dbReference type="InParanoid" id="A0A6J2W463"/>
<sequence>MAASVMILELCSFLILLSNAKKGKMEIILADPDVLIGEDALLLCKAGGEGEIKWLKNEEDVDEDQYVVEKIDETTSKLTIKKAKPEDSGKYTCECEFETGQTDSRSVDIFVYDKVAFGSTTTYHEFLQGQTVVVPCIVTGKPEVEVNWIWKNRVIDDGHKHFKILPDKSLEIQNIQREDDGNYICEGKIKGAKGPDKAAQLSISVVVNAPPTVKIREELKKVVAGPETNVTLQCLVTGAPQPTISWTYPANSDFSRYIFNSDKSQLVIPSVVRSDFGEYICTATNKIAENSATFTLDVSEHPVVVLSQEVLQVEPGQTVSVSCNATGHPAPTLRWVRKNSNEDLSSSIGRRRVVENELIIENVAPSDGGLYSCVAVNNLATTSRDFALQTKPDKPVHITAAPGPTSVHFTLNNDVLNGGSPITYYVAQWRKNSAQDWKQINISHTEQLVITSLEPYTAYLVRLAAQNAVGLGNFSSELPVRTQGMQGEPDSPVLTASKSQVKDNSFSIPLKQLDNGGSPITSYAVHYKVDKDKEDWRTKSFPGNSTSIYLDNLQYNAEYQMEVFAVNLNGSSIPVSFNFSIPQPAASSGPTLGKGGVVGIVLFIFFVLLVAVDAACCYTNRCGLLRFIALKLCGQKVPGEKSLEEGDGNIATVDLKFKGLDVPRASIPKLQTQNGASGGAQSEVTCDKAPLTKFEKPPANTDPAADAGV</sequence>
<dbReference type="PROSITE" id="PS50835">
    <property type="entry name" value="IG_LIKE"/>
    <property type="match status" value="4"/>
</dbReference>
<feature type="domain" description="Ig-like" evidence="14">
    <location>
        <begin position="37"/>
        <end position="108"/>
    </location>
</feature>
<feature type="domain" description="Ig-like" evidence="14">
    <location>
        <begin position="211"/>
        <end position="299"/>
    </location>
</feature>
<dbReference type="GO" id="GO:0030424">
    <property type="term" value="C:axon"/>
    <property type="evidence" value="ECO:0007669"/>
    <property type="project" value="TreeGrafter"/>
</dbReference>
<dbReference type="InterPro" id="IPR050958">
    <property type="entry name" value="Cell_Adh-Cytoskel_Orgn"/>
</dbReference>
<feature type="domain" description="Fibronectin type-III" evidence="15">
    <location>
        <begin position="392"/>
        <end position="485"/>
    </location>
</feature>
<dbReference type="SMART" id="SM00408">
    <property type="entry name" value="IGc2"/>
    <property type="match status" value="4"/>
</dbReference>
<dbReference type="InterPro" id="IPR013783">
    <property type="entry name" value="Ig-like_fold"/>
</dbReference>
<protein>
    <submittedName>
        <fullName evidence="17">Neural cell adhesion molecule 1</fullName>
    </submittedName>
</protein>
<dbReference type="InterPro" id="IPR003961">
    <property type="entry name" value="FN3_dom"/>
</dbReference>
<dbReference type="CTD" id="566122"/>
<evidence type="ECO:0000256" key="12">
    <source>
        <dbReference type="SAM" id="Phobius"/>
    </source>
</evidence>
<evidence type="ECO:0000256" key="2">
    <source>
        <dbReference type="ARBA" id="ARBA00022692"/>
    </source>
</evidence>
<feature type="domain" description="Fibronectin type-III" evidence="15">
    <location>
        <begin position="488"/>
        <end position="584"/>
    </location>
</feature>
<comment type="subcellular location">
    <subcellularLocation>
        <location evidence="1">Membrane</location>
        <topology evidence="1">Single-pass membrane protein</topology>
    </subcellularLocation>
</comment>
<dbReference type="OrthoDB" id="504170at2759"/>
<dbReference type="PRINTS" id="PR01838">
    <property type="entry name" value="NCAMFAMILY"/>
</dbReference>
<keyword evidence="10" id="KW-0393">Immunoglobulin domain</keyword>
<dbReference type="AlphaFoldDB" id="A0A6J2W463"/>
<reference evidence="17" key="1">
    <citation type="submission" date="2025-08" db="UniProtKB">
        <authorList>
            <consortium name="RefSeq"/>
        </authorList>
    </citation>
    <scope>IDENTIFICATION</scope>
</reference>
<keyword evidence="3 13" id="KW-0732">Signal</keyword>
<keyword evidence="9" id="KW-0325">Glycoprotein</keyword>
<dbReference type="Pfam" id="PF07679">
    <property type="entry name" value="I-set"/>
    <property type="match status" value="3"/>
</dbReference>